<keyword evidence="2" id="KW-1003">Cell membrane</keyword>
<keyword evidence="3 6" id="KW-0812">Transmembrane</keyword>
<name>B5Y6S6_COPPD</name>
<dbReference type="STRING" id="309798.COPRO5265_0102"/>
<evidence type="ECO:0000259" key="7">
    <source>
        <dbReference type="Pfam" id="PF04024"/>
    </source>
</evidence>
<gene>
    <name evidence="8" type="ordered locus">COPRO5265_0102</name>
</gene>
<dbReference type="RefSeq" id="WP_012543603.1">
    <property type="nucleotide sequence ID" value="NC_011295.1"/>
</dbReference>
<proteinExistence type="predicted"/>
<sequence>MKKLYRSRTDKVLGGVIGGFRAYFNWDVDTNLLRLITAALTLILPLLVALYIIAWIIIPLEPEGESYGQ</sequence>
<dbReference type="EMBL" id="CP001145">
    <property type="protein sequence ID" value="ACI16951.1"/>
    <property type="molecule type" value="Genomic_DNA"/>
</dbReference>
<evidence type="ECO:0000256" key="3">
    <source>
        <dbReference type="ARBA" id="ARBA00022692"/>
    </source>
</evidence>
<evidence type="ECO:0000313" key="9">
    <source>
        <dbReference type="Proteomes" id="UP000001732"/>
    </source>
</evidence>
<dbReference type="eggNOG" id="COG1983">
    <property type="taxonomic scope" value="Bacteria"/>
</dbReference>
<dbReference type="InterPro" id="IPR052027">
    <property type="entry name" value="PspC"/>
</dbReference>
<keyword evidence="9" id="KW-1185">Reference proteome</keyword>
<accession>B5Y6S6</accession>
<dbReference type="HOGENOM" id="CLU_143433_4_3_9"/>
<comment type="subcellular location">
    <subcellularLocation>
        <location evidence="1">Cell membrane</location>
        <topology evidence="1">Single-pass membrane protein</topology>
    </subcellularLocation>
</comment>
<reference evidence="8 9" key="2">
    <citation type="journal article" date="2014" name="Genome Announc.">
        <title>Complete Genome Sequence of Coprothermobacter proteolyticus DSM 5265.</title>
        <authorList>
            <person name="Alexiev A."/>
            <person name="Coil D.A."/>
            <person name="Badger J.H."/>
            <person name="Enticknap J."/>
            <person name="Ward N."/>
            <person name="Robb F.T."/>
            <person name="Eisen J.A."/>
        </authorList>
    </citation>
    <scope>NUCLEOTIDE SEQUENCE [LARGE SCALE GENOMIC DNA]</scope>
    <source>
        <strain evidence="9">ATCC 35245 / DSM 5265 / OCM 4 / BT</strain>
    </source>
</reference>
<reference evidence="9" key="1">
    <citation type="submission" date="2008-08" db="EMBL/GenBank/DDBJ databases">
        <title>The complete genome sequence of Coprothermobacter proteolyticus strain ATCC 5245 / DSM 5265 / BT.</title>
        <authorList>
            <person name="Dodson R.J."/>
            <person name="Durkin A.S."/>
            <person name="Wu M."/>
            <person name="Eisen J."/>
            <person name="Sutton G."/>
        </authorList>
    </citation>
    <scope>NUCLEOTIDE SEQUENCE [LARGE SCALE GENOMIC DNA]</scope>
    <source>
        <strain evidence="9">ATCC 35245 / DSM 5265 / OCM 4 / BT</strain>
    </source>
</reference>
<dbReference type="KEGG" id="cpo:COPRO5265_0102"/>
<dbReference type="GO" id="GO:0005886">
    <property type="term" value="C:plasma membrane"/>
    <property type="evidence" value="ECO:0007669"/>
    <property type="project" value="UniProtKB-SubCell"/>
</dbReference>
<evidence type="ECO:0000313" key="8">
    <source>
        <dbReference type="EMBL" id="ACI16951.1"/>
    </source>
</evidence>
<feature type="transmembrane region" description="Helical" evidence="6">
    <location>
        <begin position="35"/>
        <end position="58"/>
    </location>
</feature>
<evidence type="ECO:0000256" key="1">
    <source>
        <dbReference type="ARBA" id="ARBA00004162"/>
    </source>
</evidence>
<keyword evidence="4 6" id="KW-1133">Transmembrane helix</keyword>
<dbReference type="Proteomes" id="UP000001732">
    <property type="component" value="Chromosome"/>
</dbReference>
<dbReference type="PANTHER" id="PTHR33885:SF3">
    <property type="entry name" value="PHAGE SHOCK PROTEIN C"/>
    <property type="match status" value="1"/>
</dbReference>
<evidence type="ECO:0000256" key="2">
    <source>
        <dbReference type="ARBA" id="ARBA00022475"/>
    </source>
</evidence>
<evidence type="ECO:0000256" key="6">
    <source>
        <dbReference type="SAM" id="Phobius"/>
    </source>
</evidence>
<protein>
    <submittedName>
        <fullName evidence="8">PspC domain protein</fullName>
    </submittedName>
</protein>
<evidence type="ECO:0000256" key="5">
    <source>
        <dbReference type="ARBA" id="ARBA00023136"/>
    </source>
</evidence>
<dbReference type="InterPro" id="IPR007168">
    <property type="entry name" value="Phageshock_PspC_N"/>
</dbReference>
<dbReference type="AlphaFoldDB" id="B5Y6S6"/>
<dbReference type="PANTHER" id="PTHR33885">
    <property type="entry name" value="PHAGE SHOCK PROTEIN C"/>
    <property type="match status" value="1"/>
</dbReference>
<evidence type="ECO:0000256" key="4">
    <source>
        <dbReference type="ARBA" id="ARBA00022989"/>
    </source>
</evidence>
<dbReference type="OrthoDB" id="9815286at2"/>
<keyword evidence="5 6" id="KW-0472">Membrane</keyword>
<organism evidence="8 9">
    <name type="scientific">Coprothermobacter proteolyticus (strain ATCC 35245 / DSM 5265 / OCM 4 / BT)</name>
    <dbReference type="NCBI Taxonomy" id="309798"/>
    <lineage>
        <taxon>Bacteria</taxon>
        <taxon>Pseudomonadati</taxon>
        <taxon>Coprothermobacterota</taxon>
        <taxon>Coprothermobacteria</taxon>
        <taxon>Coprothermobacterales</taxon>
        <taxon>Coprothermobacteraceae</taxon>
        <taxon>Coprothermobacter</taxon>
    </lineage>
</organism>
<feature type="domain" description="Phage shock protein PspC N-terminal" evidence="7">
    <location>
        <begin position="2"/>
        <end position="61"/>
    </location>
</feature>
<dbReference type="Pfam" id="PF04024">
    <property type="entry name" value="PspC"/>
    <property type="match status" value="1"/>
</dbReference>